<organism evidence="1 2">
    <name type="scientific">Solanum verrucosum</name>
    <dbReference type="NCBI Taxonomy" id="315347"/>
    <lineage>
        <taxon>Eukaryota</taxon>
        <taxon>Viridiplantae</taxon>
        <taxon>Streptophyta</taxon>
        <taxon>Embryophyta</taxon>
        <taxon>Tracheophyta</taxon>
        <taxon>Spermatophyta</taxon>
        <taxon>Magnoliopsida</taxon>
        <taxon>eudicotyledons</taxon>
        <taxon>Gunneridae</taxon>
        <taxon>Pentapetalae</taxon>
        <taxon>asterids</taxon>
        <taxon>lamiids</taxon>
        <taxon>Solanales</taxon>
        <taxon>Solanaceae</taxon>
        <taxon>Solanoideae</taxon>
        <taxon>Solaneae</taxon>
        <taxon>Solanum</taxon>
    </lineage>
</organism>
<accession>A0AAF0QKQ4</accession>
<gene>
    <name evidence="1" type="ORF">MTR67_019004</name>
</gene>
<evidence type="ECO:0000313" key="2">
    <source>
        <dbReference type="Proteomes" id="UP001234989"/>
    </source>
</evidence>
<reference evidence="1" key="1">
    <citation type="submission" date="2023-08" db="EMBL/GenBank/DDBJ databases">
        <title>A de novo genome assembly of Solanum verrucosum Schlechtendal, a Mexican diploid species geographically isolated from the other diploid A-genome species in potato relatives.</title>
        <authorList>
            <person name="Hosaka K."/>
        </authorList>
    </citation>
    <scope>NUCLEOTIDE SEQUENCE</scope>
    <source>
        <tissue evidence="1">Young leaves</tissue>
    </source>
</reference>
<name>A0AAF0QKQ4_SOLVR</name>
<keyword evidence="2" id="KW-1185">Reference proteome</keyword>
<dbReference type="EMBL" id="CP133615">
    <property type="protein sequence ID" value="WMV25619.1"/>
    <property type="molecule type" value="Genomic_DNA"/>
</dbReference>
<evidence type="ECO:0000313" key="1">
    <source>
        <dbReference type="EMBL" id="WMV25619.1"/>
    </source>
</evidence>
<protein>
    <submittedName>
        <fullName evidence="1">Uncharacterized protein</fullName>
    </submittedName>
</protein>
<sequence>MTIQIWEL</sequence>
<proteinExistence type="predicted"/>
<dbReference type="Proteomes" id="UP001234989">
    <property type="component" value="Chromosome 4"/>
</dbReference>